<dbReference type="GO" id="GO:0016740">
    <property type="term" value="F:transferase activity"/>
    <property type="evidence" value="ECO:0007669"/>
    <property type="project" value="UniProtKB-KW"/>
</dbReference>
<dbReference type="InterPro" id="IPR011009">
    <property type="entry name" value="Kinase-like_dom_sf"/>
</dbReference>
<protein>
    <submittedName>
        <fullName evidence="2">Phosphotransferase</fullName>
    </submittedName>
</protein>
<evidence type="ECO:0000313" key="3">
    <source>
        <dbReference type="Proteomes" id="UP000434209"/>
    </source>
</evidence>
<dbReference type="SUPFAM" id="SSF56112">
    <property type="entry name" value="Protein kinase-like (PK-like)"/>
    <property type="match status" value="1"/>
</dbReference>
<name>A0A7Z2JCN5_9BURK</name>
<feature type="domain" description="Aminoglycoside phosphotransferase" evidence="1">
    <location>
        <begin position="128"/>
        <end position="255"/>
    </location>
</feature>
<dbReference type="OrthoDB" id="3806873at2"/>
<dbReference type="Pfam" id="PF01636">
    <property type="entry name" value="APH"/>
    <property type="match status" value="1"/>
</dbReference>
<dbReference type="Proteomes" id="UP000434209">
    <property type="component" value="Chromosome 3"/>
</dbReference>
<evidence type="ECO:0000259" key="1">
    <source>
        <dbReference type="Pfam" id="PF01636"/>
    </source>
</evidence>
<evidence type="ECO:0000313" key="2">
    <source>
        <dbReference type="EMBL" id="QGZ58629.1"/>
    </source>
</evidence>
<dbReference type="EMBL" id="CP046911">
    <property type="protein sequence ID" value="QGZ58629.1"/>
    <property type="molecule type" value="Genomic_DNA"/>
</dbReference>
<keyword evidence="3" id="KW-1185">Reference proteome</keyword>
<dbReference type="RefSeq" id="WP_158761638.1">
    <property type="nucleotide sequence ID" value="NZ_CP046911.1"/>
</dbReference>
<sequence>MQLSTRNVAHFLIERCLLDRDSLVNEKLVIADVSRRHRNLKVLRENAPGFFVKQTMHWDAQSIGFLKHEAACYWLAQNDRAFAPLAGLIPNFRGYDANSNALIVDLLPGAENLSEYHLRVRTFPLDVASMLGQALGRYHRHKIEPGNAVGTTFPKATPWILSFHEAKEFTAAAIGPANTHMLTILQRYPEFVELLTELRSQWRIDSLIHGDIKWDNCMLYESDGTRKIVIVDWELADQGDAAWDVGAVFQAYLLTWLGSMPDGSPASAQQLVESAGIQLETMQPAIGAFWNAYVTEARFDTSTERERLDRSLRYGAARLIQTAYEYLNNMPQLTAAVIRLLQVSFNILSNPDEARCDLLGLS</sequence>
<keyword evidence="2" id="KW-0808">Transferase</keyword>
<gene>
    <name evidence="2" type="ORF">FAZ97_27000</name>
</gene>
<dbReference type="KEGG" id="pacp:FAZ97_27000"/>
<organism evidence="2 3">
    <name type="scientific">Paraburkholderia acidiphila</name>
    <dbReference type="NCBI Taxonomy" id="2571747"/>
    <lineage>
        <taxon>Bacteria</taxon>
        <taxon>Pseudomonadati</taxon>
        <taxon>Pseudomonadota</taxon>
        <taxon>Betaproteobacteria</taxon>
        <taxon>Burkholderiales</taxon>
        <taxon>Burkholderiaceae</taxon>
        <taxon>Paraburkholderia</taxon>
    </lineage>
</organism>
<reference evidence="2 3" key="1">
    <citation type="submission" date="2019-12" db="EMBL/GenBank/DDBJ databases">
        <title>Paraburkholderia acidiphila 7Q-K02 sp. nov and Paraburkholderia acidisoli DHF22 sp. nov., two strains isolated from forest soil.</title>
        <authorList>
            <person name="Gao Z."/>
            <person name="Qiu L."/>
        </authorList>
    </citation>
    <scope>NUCLEOTIDE SEQUENCE [LARGE SCALE GENOMIC DNA]</scope>
    <source>
        <strain evidence="2 3">7Q-K02</strain>
    </source>
</reference>
<dbReference type="AlphaFoldDB" id="A0A7Z2JCN5"/>
<dbReference type="Gene3D" id="3.90.1200.10">
    <property type="match status" value="1"/>
</dbReference>
<dbReference type="InterPro" id="IPR002575">
    <property type="entry name" value="Aminoglycoside_PTrfase"/>
</dbReference>
<accession>A0A7Z2JCN5</accession>
<proteinExistence type="predicted"/>